<keyword evidence="3" id="KW-1185">Reference proteome</keyword>
<organism evidence="3">
    <name type="scientific">Melampsora larici-populina (strain 98AG31 / pathotype 3-4-7)</name>
    <name type="common">Poplar leaf rust fungus</name>
    <dbReference type="NCBI Taxonomy" id="747676"/>
    <lineage>
        <taxon>Eukaryota</taxon>
        <taxon>Fungi</taxon>
        <taxon>Dikarya</taxon>
        <taxon>Basidiomycota</taxon>
        <taxon>Pucciniomycotina</taxon>
        <taxon>Pucciniomycetes</taxon>
        <taxon>Pucciniales</taxon>
        <taxon>Melampsoraceae</taxon>
        <taxon>Melampsora</taxon>
    </lineage>
</organism>
<evidence type="ECO:0000313" key="2">
    <source>
        <dbReference type="EMBL" id="EGG04758.1"/>
    </source>
</evidence>
<reference evidence="3" key="1">
    <citation type="journal article" date="2011" name="Proc. Natl. Acad. Sci. U.S.A.">
        <title>Obligate biotrophy features unraveled by the genomic analysis of rust fungi.</title>
        <authorList>
            <person name="Duplessis S."/>
            <person name="Cuomo C.A."/>
            <person name="Lin Y.-C."/>
            <person name="Aerts A."/>
            <person name="Tisserant E."/>
            <person name="Veneault-Fourrey C."/>
            <person name="Joly D.L."/>
            <person name="Hacquard S."/>
            <person name="Amselem J."/>
            <person name="Cantarel B.L."/>
            <person name="Chiu R."/>
            <person name="Coutinho P.M."/>
            <person name="Feau N."/>
            <person name="Field M."/>
            <person name="Frey P."/>
            <person name="Gelhaye E."/>
            <person name="Goldberg J."/>
            <person name="Grabherr M.G."/>
            <person name="Kodira C.D."/>
            <person name="Kohler A."/>
            <person name="Kuees U."/>
            <person name="Lindquist E.A."/>
            <person name="Lucas S.M."/>
            <person name="Mago R."/>
            <person name="Mauceli E."/>
            <person name="Morin E."/>
            <person name="Murat C."/>
            <person name="Pangilinan J.L."/>
            <person name="Park R."/>
            <person name="Pearson M."/>
            <person name="Quesneville H."/>
            <person name="Rouhier N."/>
            <person name="Sakthikumar S."/>
            <person name="Salamov A.A."/>
            <person name="Schmutz J."/>
            <person name="Selles B."/>
            <person name="Shapiro H."/>
            <person name="Tanguay P."/>
            <person name="Tuskan G.A."/>
            <person name="Henrissat B."/>
            <person name="Van de Peer Y."/>
            <person name="Rouze P."/>
            <person name="Ellis J.G."/>
            <person name="Dodds P.N."/>
            <person name="Schein J.E."/>
            <person name="Zhong S."/>
            <person name="Hamelin R.C."/>
            <person name="Grigoriev I.V."/>
            <person name="Szabo L.J."/>
            <person name="Martin F."/>
        </authorList>
    </citation>
    <scope>NUCLEOTIDE SEQUENCE [LARGE SCALE GENOMIC DNA]</scope>
    <source>
        <strain evidence="3">98AG31 / pathotype 3-4-7</strain>
    </source>
</reference>
<dbReference type="Proteomes" id="UP000001072">
    <property type="component" value="Unassembled WGS sequence"/>
</dbReference>
<dbReference type="GeneID" id="18934896"/>
<sequence length="363" mass="40563">MATIGRSKFILEDYEQWQNLVNALEKSTNKKCTVAIKNDKVQVKAKEASATKKLITMTTGGGSGEQESEAAVKEQELRTLANEIFSKHAIEKSNGGPGKILTTPWDPTCQYKLTYHGAWIWAQGAVANIATTDIPPNTSEFRYEVKKNRWIHPDMGVDHRVQLRLQGKPQGAQGFDTADHPIQHGGSGSKKNPTYKHSSISHSSSMPNMKADMVKIGEKRVASNPGEMLDIKPDLKKIKVEPDFSNTINDPIYVSSEFKSDWQSESESRSISIKFELPSTAHSVELELFLSNCNIAFEDEKTRTLIKEAGFKSWTDFIPSLQLTESTLTSKGIDRQIANRLLTEAQARFSKLQNVSKKKEVFD</sequence>
<dbReference type="AlphaFoldDB" id="F4RRY2"/>
<evidence type="ECO:0000256" key="1">
    <source>
        <dbReference type="SAM" id="MobiDB-lite"/>
    </source>
</evidence>
<name>F4RRY2_MELLP</name>
<feature type="region of interest" description="Disordered" evidence="1">
    <location>
        <begin position="169"/>
        <end position="207"/>
    </location>
</feature>
<dbReference type="RefSeq" id="XP_007411849.1">
    <property type="nucleotide sequence ID" value="XM_007411787.1"/>
</dbReference>
<dbReference type="EMBL" id="GL883116">
    <property type="protein sequence ID" value="EGG04758.1"/>
    <property type="molecule type" value="Genomic_DNA"/>
</dbReference>
<proteinExistence type="predicted"/>
<dbReference type="KEGG" id="mlr:MELLADRAFT_88500"/>
<dbReference type="InParanoid" id="F4RRY2"/>
<gene>
    <name evidence="2" type="ORF">MELLADRAFT_88500</name>
</gene>
<protein>
    <submittedName>
        <fullName evidence="2">Uncharacterized protein</fullName>
    </submittedName>
</protein>
<accession>F4RRY2</accession>
<dbReference type="HOGENOM" id="CLU_809115_0_0_1"/>
<evidence type="ECO:0000313" key="3">
    <source>
        <dbReference type="Proteomes" id="UP000001072"/>
    </source>
</evidence>
<dbReference type="VEuPathDB" id="FungiDB:MELLADRAFT_88500"/>